<sequence length="147" mass="15999">MNIPLAAAHTVVETLTAWWRDQRRRTTEILDEAAALNYHDLEGVAADCGISPYQLVHIISAGPQANDEIGEILRALNVEPAAVDAADHENYRKMQIACARCGSKTLCRSLLDSGDAASSYGAFCPNAERIKQAVIGELRAVHERLSN</sequence>
<accession>A0A936YMC1</accession>
<gene>
    <name evidence="1" type="ORF">JJB09_04970</name>
</gene>
<reference evidence="1" key="1">
    <citation type="submission" date="2021-01" db="EMBL/GenBank/DDBJ databases">
        <title>Rhizobium sp. strain KVB221 16S ribosomal RNA gene Genome sequencing and assembly.</title>
        <authorList>
            <person name="Kang M."/>
        </authorList>
    </citation>
    <scope>NUCLEOTIDE SEQUENCE</scope>
    <source>
        <strain evidence="1">KVB221</strain>
    </source>
</reference>
<name>A0A936YMC1_9HYPH</name>
<keyword evidence="2" id="KW-1185">Reference proteome</keyword>
<comment type="caution">
    <text evidence="1">The sequence shown here is derived from an EMBL/GenBank/DDBJ whole genome shotgun (WGS) entry which is preliminary data.</text>
</comment>
<dbReference type="AlphaFoldDB" id="A0A936YMC1"/>
<dbReference type="EMBL" id="JAEQNC010000002">
    <property type="protein sequence ID" value="MBL0371372.1"/>
    <property type="molecule type" value="Genomic_DNA"/>
</dbReference>
<evidence type="ECO:0000313" key="1">
    <source>
        <dbReference type="EMBL" id="MBL0371372.1"/>
    </source>
</evidence>
<dbReference type="Proteomes" id="UP000633219">
    <property type="component" value="Unassembled WGS sequence"/>
</dbReference>
<dbReference type="RefSeq" id="WP_201653971.1">
    <property type="nucleotide sequence ID" value="NZ_JAEQNC010000002.1"/>
</dbReference>
<proteinExistence type="predicted"/>
<organism evidence="1 2">
    <name type="scientific">Rhizobium setariae</name>
    <dbReference type="NCBI Taxonomy" id="2801340"/>
    <lineage>
        <taxon>Bacteria</taxon>
        <taxon>Pseudomonadati</taxon>
        <taxon>Pseudomonadota</taxon>
        <taxon>Alphaproteobacteria</taxon>
        <taxon>Hyphomicrobiales</taxon>
        <taxon>Rhizobiaceae</taxon>
        <taxon>Rhizobium/Agrobacterium group</taxon>
        <taxon>Rhizobium</taxon>
    </lineage>
</organism>
<protein>
    <submittedName>
        <fullName evidence="1">Uncharacterized protein</fullName>
    </submittedName>
</protein>
<evidence type="ECO:0000313" key="2">
    <source>
        <dbReference type="Proteomes" id="UP000633219"/>
    </source>
</evidence>